<dbReference type="Proteomes" id="UP000299102">
    <property type="component" value="Unassembled WGS sequence"/>
</dbReference>
<reference evidence="1 2" key="1">
    <citation type="journal article" date="2019" name="Commun. Biol.">
        <title>The bagworm genome reveals a unique fibroin gene that provides high tensile strength.</title>
        <authorList>
            <person name="Kono N."/>
            <person name="Nakamura H."/>
            <person name="Ohtoshi R."/>
            <person name="Tomita M."/>
            <person name="Numata K."/>
            <person name="Arakawa K."/>
        </authorList>
    </citation>
    <scope>NUCLEOTIDE SEQUENCE [LARGE SCALE GENOMIC DNA]</scope>
</reference>
<gene>
    <name evidence="1" type="ORF">EVAR_20067_1</name>
</gene>
<evidence type="ECO:0000313" key="2">
    <source>
        <dbReference type="Proteomes" id="UP000299102"/>
    </source>
</evidence>
<dbReference type="EMBL" id="BGZK01000175">
    <property type="protein sequence ID" value="GBP26053.1"/>
    <property type="molecule type" value="Genomic_DNA"/>
</dbReference>
<accession>A0A4C1UHU0</accession>
<name>A0A4C1UHU0_EUMVA</name>
<evidence type="ECO:0000313" key="1">
    <source>
        <dbReference type="EMBL" id="GBP26053.1"/>
    </source>
</evidence>
<protein>
    <submittedName>
        <fullName evidence="1">Uncharacterized protein</fullName>
    </submittedName>
</protein>
<comment type="caution">
    <text evidence="1">The sequence shown here is derived from an EMBL/GenBank/DDBJ whole genome shotgun (WGS) entry which is preliminary data.</text>
</comment>
<sequence length="73" mass="8113">MCLRVGGQVPNSAVPSVRKFFWYEMLNGTGTRTGLESGTRTETERWNNIGIVGYKRFLKRSFDVDPGGTGAKN</sequence>
<proteinExistence type="predicted"/>
<dbReference type="AlphaFoldDB" id="A0A4C1UHU0"/>
<keyword evidence="2" id="KW-1185">Reference proteome</keyword>
<organism evidence="1 2">
    <name type="scientific">Eumeta variegata</name>
    <name type="common">Bagworm moth</name>
    <name type="synonym">Eumeta japonica</name>
    <dbReference type="NCBI Taxonomy" id="151549"/>
    <lineage>
        <taxon>Eukaryota</taxon>
        <taxon>Metazoa</taxon>
        <taxon>Ecdysozoa</taxon>
        <taxon>Arthropoda</taxon>
        <taxon>Hexapoda</taxon>
        <taxon>Insecta</taxon>
        <taxon>Pterygota</taxon>
        <taxon>Neoptera</taxon>
        <taxon>Endopterygota</taxon>
        <taxon>Lepidoptera</taxon>
        <taxon>Glossata</taxon>
        <taxon>Ditrysia</taxon>
        <taxon>Tineoidea</taxon>
        <taxon>Psychidae</taxon>
        <taxon>Oiketicinae</taxon>
        <taxon>Eumeta</taxon>
    </lineage>
</organism>